<accession>A0A6P1CI03</accession>
<evidence type="ECO:0000313" key="2">
    <source>
        <dbReference type="EMBL" id="NEW31293.1"/>
    </source>
</evidence>
<feature type="compositionally biased region" description="Polar residues" evidence="1">
    <location>
        <begin position="22"/>
        <end position="32"/>
    </location>
</feature>
<sequence>MTSRGDTDNFPQDPAELALDRASQTRNQQEEGPSTMIARPTHPDQPRCVDCGNTVGPWAPTGDRDHDGAQRFRCAPGHGCQATSTDEQPASTMRAAFDALAERALADGATITGDDLARLRYLADAINNQPSDVHGLTCVDCGRLVCVSRWPLPPVTVSCLVCEGIA</sequence>
<dbReference type="Proteomes" id="UP000471166">
    <property type="component" value="Unassembled WGS sequence"/>
</dbReference>
<evidence type="ECO:0000256" key="1">
    <source>
        <dbReference type="SAM" id="MobiDB-lite"/>
    </source>
</evidence>
<dbReference type="AlphaFoldDB" id="A0A6P1CI03"/>
<comment type="caution">
    <text evidence="2">The sequence shown here is derived from an EMBL/GenBank/DDBJ whole genome shotgun (WGS) entry which is preliminary data.</text>
</comment>
<organism evidence="2 3">
    <name type="scientific">Nocardia cyriacigeorgica</name>
    <dbReference type="NCBI Taxonomy" id="135487"/>
    <lineage>
        <taxon>Bacteria</taxon>
        <taxon>Bacillati</taxon>
        <taxon>Actinomycetota</taxon>
        <taxon>Actinomycetes</taxon>
        <taxon>Mycobacteriales</taxon>
        <taxon>Nocardiaceae</taxon>
        <taxon>Nocardia</taxon>
    </lineage>
</organism>
<dbReference type="EMBL" id="JAAGVB010000002">
    <property type="protein sequence ID" value="NEW31293.1"/>
    <property type="molecule type" value="Genomic_DNA"/>
</dbReference>
<dbReference type="RefSeq" id="WP_163841178.1">
    <property type="nucleotide sequence ID" value="NZ_JAAGVB010000002.1"/>
</dbReference>
<evidence type="ECO:0000313" key="3">
    <source>
        <dbReference type="Proteomes" id="UP000471166"/>
    </source>
</evidence>
<name>A0A6P1CI03_9NOCA</name>
<proteinExistence type="predicted"/>
<feature type="region of interest" description="Disordered" evidence="1">
    <location>
        <begin position="1"/>
        <end position="44"/>
    </location>
</feature>
<reference evidence="2 3" key="1">
    <citation type="submission" date="2020-01" db="EMBL/GenBank/DDBJ databases">
        <title>Genetics and antimicrobial susceptibilities of Nocardia species isolated from the soil; a comparison with species isolated from humans.</title>
        <authorList>
            <person name="Carrasco G."/>
            <person name="Monzon S."/>
            <person name="Sansegundo M."/>
            <person name="Garcia E."/>
            <person name="Garrido N."/>
            <person name="Medina M.J."/>
            <person name="Villalon P."/>
            <person name="Ramirez-Arocha A.C."/>
            <person name="Jimenez P."/>
            <person name="Cuesta I."/>
            <person name="Valdezate S."/>
        </authorList>
    </citation>
    <scope>NUCLEOTIDE SEQUENCE [LARGE SCALE GENOMIC DNA]</scope>
    <source>
        <strain evidence="2 3">CNM20110626</strain>
    </source>
</reference>
<gene>
    <name evidence="2" type="ORF">GV791_01795</name>
</gene>
<protein>
    <submittedName>
        <fullName evidence="2">Uncharacterized protein</fullName>
    </submittedName>
</protein>